<sequence>MNMSNNLSEYSEYVVRVPKTDPSSKCVIYKFNGINLDPAQITSITVEREESVKQVEADEAQNSGIGKEAGQKVRRKKFGVKPETSKEELPLRLAVEVNGKIRHYRGIREGAISNYSDYWIFEKNGENAFDAYPVGEIYNLVPIPDRKAMSIEEVEEHFKRREVVLNQFALRARIRRPGEGDEDECEGALSKTNNKDQQQSKANKMSVKKVHKTKTAGKRNEHEEGAVMEESDDGDEDGREVDYMSDGDSSSSVELEEKTLIGIDEELTDAFQSVDESEQDDDENAESDKEGGPMKLDMSKKTFATTASFGMQAERETESSSGSEDPDSEDINSPFLLQCKTDAEPVSTKRKFEEDSSDEEKQKKNAKLADAGTTGDGTKFRIMEEEVRHCLQRHPMSTTDLVAKFKPRCKKMNKQQIVSQLANILKKLKPEQTRRKGTLYFSLRRTSRKQVHHPYAQLNGRLLSAEHCSISHAKATLFQKHYTMAITSNRHEDADKFAQFPLMRLKICLFSAFSYQSCEDGKTFAKKPGILPTASYVINRTTHHR</sequence>
<comment type="function">
    <text evidence="7 8">TFIIF is a general transcription initiation factor that binds to RNA polymerase II and helps to recruit it to the initiation complex in collaboration with TFIIB. It promotes transcription elongation.</text>
</comment>
<dbReference type="Proteomes" id="UP000054632">
    <property type="component" value="Unassembled WGS sequence"/>
</dbReference>
<gene>
    <name evidence="11" type="primary">Gtf2f1</name>
    <name evidence="10" type="ORF">T4A_4198</name>
    <name evidence="11" type="ORF">T4B_8581</name>
</gene>
<dbReference type="GO" id="GO:0016251">
    <property type="term" value="F:RNA polymerase II general transcription initiation factor activity"/>
    <property type="evidence" value="ECO:0007669"/>
    <property type="project" value="TreeGrafter"/>
</dbReference>
<dbReference type="InterPro" id="IPR036390">
    <property type="entry name" value="WH_DNA-bd_sf"/>
</dbReference>
<dbReference type="InterPro" id="IPR011039">
    <property type="entry name" value="TFIIF_interaction"/>
</dbReference>
<dbReference type="GO" id="GO:0006367">
    <property type="term" value="P:transcription initiation at RNA polymerase II promoter"/>
    <property type="evidence" value="ECO:0007669"/>
    <property type="project" value="InterPro"/>
</dbReference>
<name>A0A0V1HUU9_TRIPS</name>
<evidence type="ECO:0000256" key="5">
    <source>
        <dbReference type="ARBA" id="ARBA00023163"/>
    </source>
</evidence>
<evidence type="ECO:0000256" key="4">
    <source>
        <dbReference type="ARBA" id="ARBA00023125"/>
    </source>
</evidence>
<dbReference type="GO" id="GO:0001096">
    <property type="term" value="F:TFIIF-class transcription factor complex binding"/>
    <property type="evidence" value="ECO:0007669"/>
    <property type="project" value="TreeGrafter"/>
</dbReference>
<evidence type="ECO:0000313" key="12">
    <source>
        <dbReference type="Proteomes" id="UP000054632"/>
    </source>
</evidence>
<dbReference type="PANTHER" id="PTHR13011:SF0">
    <property type="entry name" value="GENERAL TRANSCRIPTION FACTOR IIF SUBUNIT 1"/>
    <property type="match status" value="1"/>
</dbReference>
<feature type="region of interest" description="Disordered" evidence="9">
    <location>
        <begin position="55"/>
        <end position="79"/>
    </location>
</feature>
<feature type="compositionally biased region" description="Basic and acidic residues" evidence="9">
    <location>
        <begin position="350"/>
        <end position="363"/>
    </location>
</feature>
<keyword evidence="3 8" id="KW-0805">Transcription regulation</keyword>
<feature type="region of interest" description="Disordered" evidence="9">
    <location>
        <begin position="273"/>
        <end position="375"/>
    </location>
</feature>
<evidence type="ECO:0000313" key="10">
    <source>
        <dbReference type="EMBL" id="KRY65772.1"/>
    </source>
</evidence>
<accession>A0A0V1HUU9</accession>
<evidence type="ECO:0000256" key="1">
    <source>
        <dbReference type="ARBA" id="ARBA00004123"/>
    </source>
</evidence>
<evidence type="ECO:0000256" key="9">
    <source>
        <dbReference type="SAM" id="MobiDB-lite"/>
    </source>
</evidence>
<keyword evidence="4 8" id="KW-0238">DNA-binding</keyword>
<evidence type="ECO:0000256" key="2">
    <source>
        <dbReference type="ARBA" id="ARBA00005249"/>
    </source>
</evidence>
<evidence type="ECO:0000256" key="3">
    <source>
        <dbReference type="ARBA" id="ARBA00023015"/>
    </source>
</evidence>
<evidence type="ECO:0000313" key="11">
    <source>
        <dbReference type="EMBL" id="KRZ13381.1"/>
    </source>
</evidence>
<evidence type="ECO:0000313" key="13">
    <source>
        <dbReference type="Proteomes" id="UP000054805"/>
    </source>
</evidence>
<dbReference type="InterPro" id="IPR008851">
    <property type="entry name" value="TFIIF-alpha"/>
</dbReference>
<feature type="compositionally biased region" description="Basic and acidic residues" evidence="9">
    <location>
        <begin position="286"/>
        <end position="300"/>
    </location>
</feature>
<feature type="region of interest" description="Disordered" evidence="9">
    <location>
        <begin position="177"/>
        <end position="254"/>
    </location>
</feature>
<proteinExistence type="inferred from homology"/>
<dbReference type="PANTHER" id="PTHR13011">
    <property type="entry name" value="TFIIF-ALPHA"/>
    <property type="match status" value="1"/>
</dbReference>
<feature type="compositionally biased region" description="Acidic residues" evidence="9">
    <location>
        <begin position="226"/>
        <end position="245"/>
    </location>
</feature>
<feature type="compositionally biased region" description="Polar residues" evidence="9">
    <location>
        <begin position="190"/>
        <end position="203"/>
    </location>
</feature>
<comment type="similarity">
    <text evidence="2 8">Belongs to the TFIIF alpha subunit family.</text>
</comment>
<feature type="compositionally biased region" description="Acidic residues" evidence="9">
    <location>
        <begin position="275"/>
        <end position="285"/>
    </location>
</feature>
<evidence type="ECO:0000256" key="6">
    <source>
        <dbReference type="ARBA" id="ARBA00023242"/>
    </source>
</evidence>
<keyword evidence="13" id="KW-1185">Reference proteome</keyword>
<protein>
    <recommendedName>
        <fullName evidence="8">Transcription initiation factor IIF subunit alpha</fullName>
    </recommendedName>
</protein>
<comment type="subcellular location">
    <subcellularLocation>
        <location evidence="1 8">Nucleus</location>
    </subcellularLocation>
</comment>
<feature type="compositionally biased region" description="Basic residues" evidence="9">
    <location>
        <begin position="206"/>
        <end position="217"/>
    </location>
</feature>
<dbReference type="SUPFAM" id="SSF46785">
    <property type="entry name" value="Winged helix' DNA-binding domain"/>
    <property type="match status" value="1"/>
</dbReference>
<keyword evidence="5 8" id="KW-0804">Transcription</keyword>
<dbReference type="SUPFAM" id="SSF50916">
    <property type="entry name" value="Rap30/74 interaction domains"/>
    <property type="match status" value="1"/>
</dbReference>
<dbReference type="GO" id="GO:0032968">
    <property type="term" value="P:positive regulation of transcription elongation by RNA polymerase II"/>
    <property type="evidence" value="ECO:0007669"/>
    <property type="project" value="InterPro"/>
</dbReference>
<comment type="caution">
    <text evidence="11">The sequence shown here is derived from an EMBL/GenBank/DDBJ whole genome shotgun (WGS) entry which is preliminary data.</text>
</comment>
<dbReference type="Pfam" id="PF05793">
    <property type="entry name" value="TFIIF_alpha"/>
    <property type="match status" value="2"/>
</dbReference>
<dbReference type="Proteomes" id="UP000054805">
    <property type="component" value="Unassembled WGS sequence"/>
</dbReference>
<reference evidence="12 13" key="1">
    <citation type="submission" date="2015-01" db="EMBL/GenBank/DDBJ databases">
        <title>Evolution of Trichinella species and genotypes.</title>
        <authorList>
            <person name="Korhonen P.K."/>
            <person name="Edoardo P."/>
            <person name="Giuseppe L.R."/>
            <person name="Gasser R.B."/>
        </authorList>
    </citation>
    <scope>NUCLEOTIDE SEQUENCE [LARGE SCALE GENOMIC DNA]</scope>
    <source>
        <strain evidence="10">ISS13</strain>
        <strain evidence="11">ISS588</strain>
    </source>
</reference>
<evidence type="ECO:0000256" key="8">
    <source>
        <dbReference type="RuleBase" id="RU366044"/>
    </source>
</evidence>
<dbReference type="EMBL" id="JYDR01000195">
    <property type="protein sequence ID" value="KRY65772.1"/>
    <property type="molecule type" value="Genomic_DNA"/>
</dbReference>
<evidence type="ECO:0000256" key="7">
    <source>
        <dbReference type="ARBA" id="ARBA00025232"/>
    </source>
</evidence>
<dbReference type="AlphaFoldDB" id="A0A0V1HUU9"/>
<dbReference type="EMBL" id="JYDS01000331">
    <property type="protein sequence ID" value="KRZ13381.1"/>
    <property type="molecule type" value="Genomic_DNA"/>
</dbReference>
<dbReference type="Gene3D" id="1.10.10.10">
    <property type="entry name" value="Winged helix-like DNA-binding domain superfamily/Winged helix DNA-binding domain"/>
    <property type="match status" value="1"/>
</dbReference>
<dbReference type="GO" id="GO:0003677">
    <property type="term" value="F:DNA binding"/>
    <property type="evidence" value="ECO:0007669"/>
    <property type="project" value="UniProtKB-KW"/>
</dbReference>
<organism evidence="11 13">
    <name type="scientific">Trichinella pseudospiralis</name>
    <name type="common">Parasitic roundworm</name>
    <dbReference type="NCBI Taxonomy" id="6337"/>
    <lineage>
        <taxon>Eukaryota</taxon>
        <taxon>Metazoa</taxon>
        <taxon>Ecdysozoa</taxon>
        <taxon>Nematoda</taxon>
        <taxon>Enoplea</taxon>
        <taxon>Dorylaimia</taxon>
        <taxon>Trichinellida</taxon>
        <taxon>Trichinellidae</taxon>
        <taxon>Trichinella</taxon>
    </lineage>
</organism>
<dbReference type="InterPro" id="IPR036388">
    <property type="entry name" value="WH-like_DNA-bd_sf"/>
</dbReference>
<dbReference type="GO" id="GO:0005674">
    <property type="term" value="C:transcription factor TFIIF complex"/>
    <property type="evidence" value="ECO:0007669"/>
    <property type="project" value="TreeGrafter"/>
</dbReference>
<keyword evidence="6 8" id="KW-0539">Nucleus</keyword>